<organism evidence="1">
    <name type="scientific">marine metagenome</name>
    <dbReference type="NCBI Taxonomy" id="408172"/>
    <lineage>
        <taxon>unclassified sequences</taxon>
        <taxon>metagenomes</taxon>
        <taxon>ecological metagenomes</taxon>
    </lineage>
</organism>
<protein>
    <submittedName>
        <fullName evidence="1">Uncharacterized protein</fullName>
    </submittedName>
</protein>
<name>A0A382EY65_9ZZZZ</name>
<gene>
    <name evidence="1" type="ORF">METZ01_LOCUS208156</name>
</gene>
<reference evidence="1" key="1">
    <citation type="submission" date="2018-05" db="EMBL/GenBank/DDBJ databases">
        <authorList>
            <person name="Lanie J.A."/>
            <person name="Ng W.-L."/>
            <person name="Kazmierczak K.M."/>
            <person name="Andrzejewski T.M."/>
            <person name="Davidsen T.M."/>
            <person name="Wayne K.J."/>
            <person name="Tettelin H."/>
            <person name="Glass J.I."/>
            <person name="Rusch D."/>
            <person name="Podicherti R."/>
            <person name="Tsui H.-C.T."/>
            <person name="Winkler M.E."/>
        </authorList>
    </citation>
    <scope>NUCLEOTIDE SEQUENCE</scope>
</reference>
<dbReference type="EMBL" id="UINC01046818">
    <property type="protein sequence ID" value="SVB55302.1"/>
    <property type="molecule type" value="Genomic_DNA"/>
</dbReference>
<accession>A0A382EY65</accession>
<sequence>MKCSIPQADNAANPKAIPTILDKVIIDAAVALYSSGQVSMTMKKSGAITKPKPKPANARLMDIWGSDMSNPH</sequence>
<evidence type="ECO:0000313" key="1">
    <source>
        <dbReference type="EMBL" id="SVB55302.1"/>
    </source>
</evidence>
<dbReference type="AlphaFoldDB" id="A0A382EY65"/>
<proteinExistence type="predicted"/>